<evidence type="ECO:0000256" key="17">
    <source>
        <dbReference type="HAMAP-Rule" id="MF_01398"/>
    </source>
</evidence>
<dbReference type="Pfam" id="PF00213">
    <property type="entry name" value="OSCP"/>
    <property type="match status" value="1"/>
</dbReference>
<gene>
    <name evidence="18" type="primary">atpH</name>
    <name evidence="17" type="synonym">atpF</name>
    <name evidence="20" type="ORF">RMCT_3121</name>
</gene>
<dbReference type="Pfam" id="PF00430">
    <property type="entry name" value="ATP-synt_B"/>
    <property type="match status" value="1"/>
</dbReference>
<comment type="similarity">
    <text evidence="3">In the N-terminal section; belongs to the ATPase B chain family.</text>
</comment>
<dbReference type="GO" id="GO:0045259">
    <property type="term" value="C:proton-transporting ATP synthase complex"/>
    <property type="evidence" value="ECO:0007669"/>
    <property type="project" value="UniProtKB-KW"/>
</dbReference>
<keyword evidence="13 17" id="KW-0066">ATP synthesis</keyword>
<evidence type="ECO:0000256" key="7">
    <source>
        <dbReference type="ARBA" id="ARBA00022692"/>
    </source>
</evidence>
<evidence type="ECO:0000256" key="11">
    <source>
        <dbReference type="ARBA" id="ARBA00023136"/>
    </source>
</evidence>
<comment type="caution">
    <text evidence="20">The sequence shown here is derived from an EMBL/GenBank/DDBJ whole genome shotgun (WGS) entry which is preliminary data.</text>
</comment>
<reference evidence="21" key="2">
    <citation type="submission" date="2016-02" db="EMBL/GenBank/DDBJ databases">
        <title>Draft genome sequence of five rapidly growing Mycobacterium species.</title>
        <authorList>
            <person name="Katahira K."/>
            <person name="Gotou Y."/>
            <person name="Iida K."/>
            <person name="Ogura Y."/>
            <person name="Hayashi T."/>
        </authorList>
    </citation>
    <scope>NUCLEOTIDE SEQUENCE [LARGE SCALE GENOMIC DNA]</scope>
    <source>
        <strain evidence="21">JCM6362</strain>
    </source>
</reference>
<organism evidence="20 21">
    <name type="scientific">Mycolicibacterium thermoresistibile</name>
    <name type="common">Mycobacterium thermoresistibile</name>
    <dbReference type="NCBI Taxonomy" id="1797"/>
    <lineage>
        <taxon>Bacteria</taxon>
        <taxon>Bacillati</taxon>
        <taxon>Actinomycetota</taxon>
        <taxon>Actinomycetes</taxon>
        <taxon>Mycobacteriales</taxon>
        <taxon>Mycobacteriaceae</taxon>
        <taxon>Mycolicibacterium</taxon>
    </lineage>
</organism>
<keyword evidence="4 17" id="KW-0813">Transport</keyword>
<dbReference type="SUPFAM" id="SSF81573">
    <property type="entry name" value="F1F0 ATP synthase subunit B, membrane domain"/>
    <property type="match status" value="1"/>
</dbReference>
<evidence type="ECO:0000256" key="2">
    <source>
        <dbReference type="ARBA" id="ARBA00010377"/>
    </source>
</evidence>
<dbReference type="GO" id="GO:0005886">
    <property type="term" value="C:plasma membrane"/>
    <property type="evidence" value="ECO:0007669"/>
    <property type="project" value="UniProtKB-SubCell"/>
</dbReference>
<dbReference type="PANTHER" id="PTHR11910">
    <property type="entry name" value="ATP SYNTHASE DELTA CHAIN"/>
    <property type="match status" value="1"/>
</dbReference>
<evidence type="ECO:0000256" key="16">
    <source>
        <dbReference type="ARBA" id="ARBA00025830"/>
    </source>
</evidence>
<evidence type="ECO:0000256" key="4">
    <source>
        <dbReference type="ARBA" id="ARBA00022448"/>
    </source>
</evidence>
<dbReference type="NCBIfam" id="NF009961">
    <property type="entry name" value="PRK13428.1"/>
    <property type="match status" value="1"/>
</dbReference>
<comment type="function">
    <text evidence="17">Component of the F(0) channel, it forms part of the peripheral stalk, linking F(1) to F(0).</text>
</comment>
<comment type="subunit">
    <text evidence="16 17">F-type ATPases have 2 components, F(1) - the catalytic core - and F(0) - the membrane proton channel. F(1) has five subunits: alpha(3), beta(3), gamma(1), delta(1), epsilon(1). F(0) has three main subunits: a(1), b(2) and c(10-14). The alpha and beta chains form an alternating ring which encloses part of the gamma chain. F(1) is attached to F(0) by a central stalk formed by the gamma and epsilon chains, while a peripheral stalk is formed by the delta and b chains.</text>
</comment>
<name>A0A100XGK8_MYCTH</name>
<comment type="subcellular location">
    <subcellularLocation>
        <location evidence="18">Cell membrane</location>
        <topology evidence="18">Peripheral membrane protein</topology>
    </subcellularLocation>
    <subcellularLocation>
        <location evidence="1 17">Cell membrane</location>
        <topology evidence="1 17">Single-pass membrane protein</topology>
    </subcellularLocation>
</comment>
<dbReference type="NCBIfam" id="TIGR01145">
    <property type="entry name" value="ATP_synt_delta"/>
    <property type="match status" value="1"/>
</dbReference>
<evidence type="ECO:0000256" key="5">
    <source>
        <dbReference type="ARBA" id="ARBA00022475"/>
    </source>
</evidence>
<evidence type="ECO:0000313" key="20">
    <source>
        <dbReference type="EMBL" id="GAT16152.1"/>
    </source>
</evidence>
<evidence type="ECO:0000256" key="3">
    <source>
        <dbReference type="ARBA" id="ARBA00010811"/>
    </source>
</evidence>
<comment type="similarity">
    <text evidence="18">Belongs to the ATPase delta chain family.</text>
</comment>
<dbReference type="NCBIfam" id="NF009967">
    <property type="entry name" value="PRK13430.1"/>
    <property type="match status" value="1"/>
</dbReference>
<comment type="similarity">
    <text evidence="17">Belongs to the ATPase B chain family.</text>
</comment>
<keyword evidence="18" id="KW-0139">CF(1)</keyword>
<comment type="function">
    <text evidence="15 17">F(1)F(0) ATP synthase produces ATP from ADP in the presence of a proton or sodium gradient. F-type ATPases consist of two structural domains, F(1) containing the extramembraneous catalytic core and F(0) containing the membrane proton channel, linked together by a central stalk and a peripheral stalk. During catalysis, ATP synthesis in the catalytic domain of F(1) is coupled via a rotary mechanism of the central stalk subunits to proton translocation.</text>
</comment>
<evidence type="ECO:0000256" key="14">
    <source>
        <dbReference type="ARBA" id="ARBA00024925"/>
    </source>
</evidence>
<evidence type="ECO:0000256" key="18">
    <source>
        <dbReference type="HAMAP-Rule" id="MF_01416"/>
    </source>
</evidence>
<dbReference type="OrthoDB" id="5242917at2"/>
<feature type="coiled-coil region" evidence="19">
    <location>
        <begin position="59"/>
        <end position="97"/>
    </location>
</feature>
<dbReference type="HAMAP" id="MF_01398">
    <property type="entry name" value="ATP_synth_b_bprime"/>
    <property type="match status" value="1"/>
</dbReference>
<sequence length="443" mass="48251">MDTFIGQLVGFGLIVFAIVKWVVPLVRRMMQTQQELVRQQLEESAAAAKKVAEADIAHARALEEANAEAERIKAEARRDAEKIAEQLRAQADAEVERVKVQGAAQVELLRQQLVRELRQHLGTESVRRAGELVRQHVSDSNAQSATVDRFLDELDAMAPSDAVIENPVTANLRAASRDATNAMIDEFEQRTGGLDADALTRLADELNGVAKLLRREGMLTKYLAEPADDPAAKVRLLESVFSGKIGDASLDILKSGVSHRWSAEADLIEAVQHIARLALLARADRENAADEVEEQLFRFGRILDAEPQLNSLISDRTKPLDGRVALLNKVIEGRVHPVALALLTQTVESLGERRADAAVKELAELAVARRGEIVAHVTAAADLSDAQRNRLAELLSRIYSHPVSIQLHVDPSVLGGLTIAVGDEVIDGSLSTRLAAAETQLPD</sequence>
<dbReference type="PRINTS" id="PR00125">
    <property type="entry name" value="ATPASEDELTA"/>
</dbReference>
<dbReference type="EMBL" id="BCTB01000033">
    <property type="protein sequence ID" value="GAT16152.1"/>
    <property type="molecule type" value="Genomic_DNA"/>
</dbReference>
<evidence type="ECO:0000256" key="13">
    <source>
        <dbReference type="ARBA" id="ARBA00023310"/>
    </source>
</evidence>
<evidence type="ECO:0000256" key="12">
    <source>
        <dbReference type="ARBA" id="ARBA00023268"/>
    </source>
</evidence>
<keyword evidence="19" id="KW-0175">Coiled coil</keyword>
<keyword evidence="11 17" id="KW-0472">Membrane</keyword>
<dbReference type="AlphaFoldDB" id="A0A100XGK8"/>
<comment type="similarity">
    <text evidence="2">In the C-terminal section; belongs to the ATPase delta chain family.</text>
</comment>
<evidence type="ECO:0000256" key="10">
    <source>
        <dbReference type="ARBA" id="ARBA00023065"/>
    </source>
</evidence>
<dbReference type="RefSeq" id="WP_003925502.1">
    <property type="nucleotide sequence ID" value="NZ_BCTB01000033.1"/>
</dbReference>
<reference evidence="20 21" key="1">
    <citation type="journal article" date="2016" name="Genome Announc.">
        <title>Draft Genome Sequences of Five Rapidly Growing Mycobacterium Species, M. thermoresistibile, M. fortuitum subsp. acetamidolyticum, M. canariasense, M. brisbanense, and M. novocastrense.</title>
        <authorList>
            <person name="Katahira K."/>
            <person name="Ogura Y."/>
            <person name="Gotoh Y."/>
            <person name="Hayashi T."/>
        </authorList>
    </citation>
    <scope>NUCLEOTIDE SEQUENCE [LARGE SCALE GENOMIC DNA]</scope>
    <source>
        <strain evidence="20 21">JCM6362</strain>
    </source>
</reference>
<proteinExistence type="inferred from homology"/>
<dbReference type="STRING" id="1797.RMCT_3121"/>
<evidence type="ECO:0000256" key="8">
    <source>
        <dbReference type="ARBA" id="ARBA00022781"/>
    </source>
</evidence>
<dbReference type="InterPro" id="IPR028987">
    <property type="entry name" value="ATP_synth_B-like_membr_sf"/>
</dbReference>
<accession>A0A100XGK8</accession>
<dbReference type="CDD" id="cd06503">
    <property type="entry name" value="ATP-synt_Fo_b"/>
    <property type="match status" value="1"/>
</dbReference>
<dbReference type="GO" id="GO:0046933">
    <property type="term" value="F:proton-transporting ATP synthase activity, rotational mechanism"/>
    <property type="evidence" value="ECO:0007669"/>
    <property type="project" value="UniProtKB-UniRule"/>
</dbReference>
<keyword evidence="6 17" id="KW-0138">CF(0)</keyword>
<evidence type="ECO:0000256" key="9">
    <source>
        <dbReference type="ARBA" id="ARBA00022989"/>
    </source>
</evidence>
<comment type="function">
    <text evidence="18">This protein is part of the stalk that links CF(0) to CF(1). It either transmits conformational changes from CF(0) to CF(1) or is implicated in proton conduction.</text>
</comment>
<keyword evidence="12" id="KW-0511">Multifunctional enzyme</keyword>
<evidence type="ECO:0000256" key="15">
    <source>
        <dbReference type="ARBA" id="ARBA00025198"/>
    </source>
</evidence>
<keyword evidence="5 17" id="KW-1003">Cell membrane</keyword>
<dbReference type="InterPro" id="IPR000711">
    <property type="entry name" value="ATPase_OSCP/dsu"/>
</dbReference>
<evidence type="ECO:0000256" key="19">
    <source>
        <dbReference type="SAM" id="Coils"/>
    </source>
</evidence>
<dbReference type="Proteomes" id="UP000069654">
    <property type="component" value="Unassembled WGS sequence"/>
</dbReference>
<keyword evidence="10 17" id="KW-0406">Ion transport</keyword>
<evidence type="ECO:0000313" key="21">
    <source>
        <dbReference type="Proteomes" id="UP000069654"/>
    </source>
</evidence>
<evidence type="ECO:0000256" key="6">
    <source>
        <dbReference type="ARBA" id="ARBA00022547"/>
    </source>
</evidence>
<dbReference type="HAMAP" id="MF_01416">
    <property type="entry name" value="ATP_synth_delta_bact"/>
    <property type="match status" value="1"/>
</dbReference>
<comment type="function">
    <text evidence="14">This fusion protein includes a component of the F(0) channel (subunit b) and of the F(1) subunit (subunit delta). Two copies of subunit b and one of delta together form the peripheral 'stator' stalk which links F(1) to F(0).</text>
</comment>
<feature type="transmembrane region" description="Helical" evidence="17">
    <location>
        <begin position="6"/>
        <end position="23"/>
    </location>
</feature>
<dbReference type="OMA" id="WRYVVPP"/>
<keyword evidence="9 17" id="KW-1133">Transmembrane helix</keyword>
<protein>
    <recommendedName>
        <fullName evidence="17 18">Multifunctional fusion protein</fullName>
    </recommendedName>
    <domain>
        <recommendedName>
            <fullName evidence="17">ATP synthase subunit b</fullName>
        </recommendedName>
        <alternativeName>
            <fullName evidence="17">ATP synthase F(0) sector subunit b</fullName>
        </alternativeName>
        <alternativeName>
            <fullName evidence="17">ATPase subunit I</fullName>
        </alternativeName>
        <alternativeName>
            <fullName evidence="17">F-type ATPase subunit b</fullName>
            <shortName evidence="17">F-ATPase subunit b</shortName>
        </alternativeName>
    </domain>
    <domain>
        <recommendedName>
            <fullName evidence="18">ATP synthase subunit delta</fullName>
        </recommendedName>
        <alternativeName>
            <fullName evidence="18">ATP synthase F(1) sector subunit delta</fullName>
        </alternativeName>
        <alternativeName>
            <fullName evidence="18">F-type ATPase subunit delta</fullName>
            <shortName evidence="18">F-ATPase subunit delta</shortName>
        </alternativeName>
    </domain>
</protein>
<keyword evidence="8 17" id="KW-0375">Hydrogen ion transport</keyword>
<evidence type="ECO:0000256" key="1">
    <source>
        <dbReference type="ARBA" id="ARBA00004162"/>
    </source>
</evidence>
<dbReference type="InterPro" id="IPR002146">
    <property type="entry name" value="ATP_synth_b/b'su_bac/chlpt"/>
</dbReference>
<keyword evidence="7 17" id="KW-0812">Transmembrane</keyword>